<protein>
    <submittedName>
        <fullName evidence="1">Uncharacterized protein</fullName>
    </submittedName>
</protein>
<dbReference type="EMBL" id="BPVZ01001197">
    <property type="protein sequence ID" value="GKV53256.1"/>
    <property type="molecule type" value="Genomic_DNA"/>
</dbReference>
<accession>A0AAV5MTE3</accession>
<sequence length="65" mass="7227">MGALTAAAHVPSLHIPPTSTTLHRVRFTKSTSPNIPISSRNMSKFKLTFEYLIIIHSLNRFHGPS</sequence>
<evidence type="ECO:0000313" key="2">
    <source>
        <dbReference type="Proteomes" id="UP001054252"/>
    </source>
</evidence>
<dbReference type="AlphaFoldDB" id="A0AAV5MTE3"/>
<reference evidence="1 2" key="1">
    <citation type="journal article" date="2021" name="Commun. Biol.">
        <title>The genome of Shorea leprosula (Dipterocarpaceae) highlights the ecological relevance of drought in aseasonal tropical rainforests.</title>
        <authorList>
            <person name="Ng K.K.S."/>
            <person name="Kobayashi M.J."/>
            <person name="Fawcett J.A."/>
            <person name="Hatakeyama M."/>
            <person name="Paape T."/>
            <person name="Ng C.H."/>
            <person name="Ang C.C."/>
            <person name="Tnah L.H."/>
            <person name="Lee C.T."/>
            <person name="Nishiyama T."/>
            <person name="Sese J."/>
            <person name="O'Brien M.J."/>
            <person name="Copetti D."/>
            <person name="Mohd Noor M.I."/>
            <person name="Ong R.C."/>
            <person name="Putra M."/>
            <person name="Sireger I.Z."/>
            <person name="Indrioko S."/>
            <person name="Kosugi Y."/>
            <person name="Izuno A."/>
            <person name="Isagi Y."/>
            <person name="Lee S.L."/>
            <person name="Shimizu K.K."/>
        </authorList>
    </citation>
    <scope>NUCLEOTIDE SEQUENCE [LARGE SCALE GENOMIC DNA]</scope>
    <source>
        <strain evidence="1">214</strain>
    </source>
</reference>
<comment type="caution">
    <text evidence="1">The sequence shown here is derived from an EMBL/GenBank/DDBJ whole genome shotgun (WGS) entry which is preliminary data.</text>
</comment>
<evidence type="ECO:0000313" key="1">
    <source>
        <dbReference type="EMBL" id="GKV53256.1"/>
    </source>
</evidence>
<organism evidence="1 2">
    <name type="scientific">Rubroshorea leprosula</name>
    <dbReference type="NCBI Taxonomy" id="152421"/>
    <lineage>
        <taxon>Eukaryota</taxon>
        <taxon>Viridiplantae</taxon>
        <taxon>Streptophyta</taxon>
        <taxon>Embryophyta</taxon>
        <taxon>Tracheophyta</taxon>
        <taxon>Spermatophyta</taxon>
        <taxon>Magnoliopsida</taxon>
        <taxon>eudicotyledons</taxon>
        <taxon>Gunneridae</taxon>
        <taxon>Pentapetalae</taxon>
        <taxon>rosids</taxon>
        <taxon>malvids</taxon>
        <taxon>Malvales</taxon>
        <taxon>Dipterocarpaceae</taxon>
        <taxon>Rubroshorea</taxon>
    </lineage>
</organism>
<keyword evidence="2" id="KW-1185">Reference proteome</keyword>
<dbReference type="Proteomes" id="UP001054252">
    <property type="component" value="Unassembled WGS sequence"/>
</dbReference>
<name>A0AAV5MTE3_9ROSI</name>
<gene>
    <name evidence="1" type="ORF">SLEP1_g59791</name>
</gene>
<proteinExistence type="predicted"/>